<dbReference type="GO" id="GO:0016020">
    <property type="term" value="C:membrane"/>
    <property type="evidence" value="ECO:0007669"/>
    <property type="project" value="TreeGrafter"/>
</dbReference>
<dbReference type="InterPro" id="IPR057397">
    <property type="entry name" value="HEAT_5MP1_2"/>
</dbReference>
<evidence type="ECO:0000256" key="1">
    <source>
        <dbReference type="SAM" id="MobiDB-lite"/>
    </source>
</evidence>
<dbReference type="Pfam" id="PF00078">
    <property type="entry name" value="RVT_1"/>
    <property type="match status" value="1"/>
</dbReference>
<dbReference type="InterPro" id="IPR003307">
    <property type="entry name" value="W2_domain"/>
</dbReference>
<dbReference type="Gene3D" id="1.25.40.180">
    <property type="match status" value="1"/>
</dbReference>
<evidence type="ECO:0000313" key="5">
    <source>
        <dbReference type="Proteomes" id="UP000440578"/>
    </source>
</evidence>
<accession>A0A6A4V5J7</accession>
<dbReference type="InterPro" id="IPR051245">
    <property type="entry name" value="eIF5-mimic_regulator"/>
</dbReference>
<dbReference type="PANTHER" id="PTHR14208:SF2">
    <property type="entry name" value="PROTEIN KRASAVIETZ"/>
    <property type="match status" value="1"/>
</dbReference>
<dbReference type="PROSITE" id="PS50878">
    <property type="entry name" value="RT_POL"/>
    <property type="match status" value="1"/>
</dbReference>
<dbReference type="SUPFAM" id="SSF48371">
    <property type="entry name" value="ARM repeat"/>
    <property type="match status" value="1"/>
</dbReference>
<dbReference type="SUPFAM" id="SSF56672">
    <property type="entry name" value="DNA/RNA polymerases"/>
    <property type="match status" value="1"/>
</dbReference>
<feature type="domain" description="W2" evidence="3">
    <location>
        <begin position="251"/>
        <end position="456"/>
    </location>
</feature>
<evidence type="ECO:0000313" key="4">
    <source>
        <dbReference type="EMBL" id="KAF0288439.1"/>
    </source>
</evidence>
<protein>
    <submittedName>
        <fullName evidence="4">Protein krasavietz</fullName>
    </submittedName>
</protein>
<sequence length="843" mass="96131">MSTKIQKPVIQGQRIKTRKRDEKVKHDPVAFRDSLLRGFAESGDDLDALSKYLDTAGNKLDYKHYGETLFDVLIAGGILAPGGSLLQEADEGKPYRTELCVFESDSELAALTKWAQVFTKLIRRYKYLEKMFKEEIGKIISFMHGFSEQNRTRLSRMMVLWISDGHLPPSVLQLMLKEHLIKDMVAANFIVEFFCSWMKAKDMSSLKATLKKGQLESRLMEFLPANKQTEAYFTEFFKEKGLSEIVTFWKQQAGKEARKDLQTKLADMLNNDEPRDVIITNVRELTSKLQLADAEVVAIVWPTVMSVVEWNKKEELIVDQAIRHLREYVPLFKQYTDNSSRAQMTLILKAQEYCYENMNLMKTFSKIVILFYKEEQIARLGQDIMDAMEAKPTKRTVLVAVDMTAAYDRVNKTSLLYKMTDMDVPPCMMRWIRNFLADRRARVAWDETASAEVKMREGLPQGGVISPLLWLCYINDLAPVLRRHDVQIGMYADDLIIYASDSSVPTAQAKVQAAMDEVEEWAYAWNMTISATKTKTILFTSNVHEVNSKKKVDICLGDTIIQQTSEVTVLGVVFDTQLSFTQHVQQLKGKLAKRLQVTKALAGTTWGCSSVTLRRMYCQFIQPVALYGSAAYMSLSRKTNREKMDQVAAAGARIITGCPAGTRTRVVMAEANIRSISSLAEEQGAILRERVIRLPDSVPARQTVTRKMRKRLVNRQTWREEATKIAKEALLEETERETMSLPPRPPWLSMGKGRISFHTESGGLASCRRPDDRPAGIAGQQKKKKTKKILWEETNPMILSFTFSADVLHEEVILRWYKDTQEGKAKGKTVFLEQMKAFAIFIC</sequence>
<dbReference type="PANTHER" id="PTHR14208">
    <property type="entry name" value="BASIC LEUCINE ZIPPER AND W2 DOMAIN-CONTAINING PROTEIN"/>
    <property type="match status" value="1"/>
</dbReference>
<comment type="caution">
    <text evidence="4">The sequence shown here is derived from an EMBL/GenBank/DDBJ whole genome shotgun (WGS) entry which is preliminary data.</text>
</comment>
<keyword evidence="5" id="KW-1185">Reference proteome</keyword>
<evidence type="ECO:0000259" key="3">
    <source>
        <dbReference type="PROSITE" id="PS51363"/>
    </source>
</evidence>
<organism evidence="4 5">
    <name type="scientific">Amphibalanus amphitrite</name>
    <name type="common">Striped barnacle</name>
    <name type="synonym">Balanus amphitrite</name>
    <dbReference type="NCBI Taxonomy" id="1232801"/>
    <lineage>
        <taxon>Eukaryota</taxon>
        <taxon>Metazoa</taxon>
        <taxon>Ecdysozoa</taxon>
        <taxon>Arthropoda</taxon>
        <taxon>Crustacea</taxon>
        <taxon>Multicrustacea</taxon>
        <taxon>Cirripedia</taxon>
        <taxon>Thoracica</taxon>
        <taxon>Thoracicalcarea</taxon>
        <taxon>Balanomorpha</taxon>
        <taxon>Balanoidea</taxon>
        <taxon>Balanidae</taxon>
        <taxon>Amphibalaninae</taxon>
        <taxon>Amphibalanus</taxon>
    </lineage>
</organism>
<dbReference type="InterPro" id="IPR016024">
    <property type="entry name" value="ARM-type_fold"/>
</dbReference>
<dbReference type="Proteomes" id="UP000440578">
    <property type="component" value="Unassembled WGS sequence"/>
</dbReference>
<name>A0A6A4V5J7_AMPAM</name>
<dbReference type="GO" id="GO:0005737">
    <property type="term" value="C:cytoplasm"/>
    <property type="evidence" value="ECO:0007669"/>
    <property type="project" value="TreeGrafter"/>
</dbReference>
<feature type="domain" description="Reverse transcriptase" evidence="2">
    <location>
        <begin position="328"/>
        <end position="574"/>
    </location>
</feature>
<dbReference type="InterPro" id="IPR043502">
    <property type="entry name" value="DNA/RNA_pol_sf"/>
</dbReference>
<dbReference type="PROSITE" id="PS51363">
    <property type="entry name" value="W2"/>
    <property type="match status" value="1"/>
</dbReference>
<dbReference type="GO" id="GO:0071897">
    <property type="term" value="P:DNA biosynthetic process"/>
    <property type="evidence" value="ECO:0007669"/>
    <property type="project" value="UniProtKB-ARBA"/>
</dbReference>
<evidence type="ECO:0000259" key="2">
    <source>
        <dbReference type="PROSITE" id="PS50878"/>
    </source>
</evidence>
<reference evidence="4 5" key="1">
    <citation type="submission" date="2019-07" db="EMBL/GenBank/DDBJ databases">
        <title>Draft genome assembly of a fouling barnacle, Amphibalanus amphitrite (Darwin, 1854): The first reference genome for Thecostraca.</title>
        <authorList>
            <person name="Kim W."/>
        </authorList>
    </citation>
    <scope>NUCLEOTIDE SEQUENCE [LARGE SCALE GENOMIC DNA]</scope>
    <source>
        <strain evidence="4">SNU_AA5</strain>
        <tissue evidence="4">Soma without cirri and trophi</tissue>
    </source>
</reference>
<dbReference type="InterPro" id="IPR000477">
    <property type="entry name" value="RT_dom"/>
</dbReference>
<dbReference type="Pfam" id="PF25504">
    <property type="entry name" value="HEAT_5MP1_2"/>
    <property type="match status" value="1"/>
</dbReference>
<dbReference type="OrthoDB" id="6382272at2759"/>
<dbReference type="EMBL" id="VIIS01002113">
    <property type="protein sequence ID" value="KAF0288439.1"/>
    <property type="molecule type" value="Genomic_DNA"/>
</dbReference>
<gene>
    <name evidence="4" type="primary">kra</name>
    <name evidence="4" type="ORF">FJT64_013216</name>
</gene>
<proteinExistence type="predicted"/>
<dbReference type="AlphaFoldDB" id="A0A6A4V5J7"/>
<feature type="region of interest" description="Disordered" evidence="1">
    <location>
        <begin position="762"/>
        <end position="781"/>
    </location>
</feature>